<proteinExistence type="predicted"/>
<sequence>MPHSQATLPLRVRPAFGKTTAAPRMSLSKFKHSASKSLQMSEGDHKTEEELVATMHMGRSDIDHALGDDRKSESIYIQFIMREKRSPSTRFHEAGQIRWNDRNADRVTQSVKNWRARHSFRIVALLASAQMMHRVCEHEEMKMRTEQCSKLDLDQGRNYVRGEIALIVRECNVDCTNIDDVRRDRFAAKRVCTANRRFRPSDPPRRQVGTRLIRHLNLHLGEPTRSALIGRLRAGRENRMTNY</sequence>
<dbReference type="EMBL" id="KV427621">
    <property type="protein sequence ID" value="KZT07067.1"/>
    <property type="molecule type" value="Genomic_DNA"/>
</dbReference>
<keyword evidence="2" id="KW-1185">Reference proteome</keyword>
<dbReference type="RefSeq" id="XP_040764807.1">
    <property type="nucleotide sequence ID" value="XM_040911571.1"/>
</dbReference>
<dbReference type="Proteomes" id="UP000076871">
    <property type="component" value="Unassembled WGS sequence"/>
</dbReference>
<dbReference type="GeneID" id="63828599"/>
<accession>A0A165EHM0</accession>
<dbReference type="AlphaFoldDB" id="A0A165EHM0"/>
<dbReference type="InParanoid" id="A0A165EHM0"/>
<reference evidence="1 2" key="1">
    <citation type="journal article" date="2016" name="Mol. Biol. Evol.">
        <title>Comparative Genomics of Early-Diverging Mushroom-Forming Fungi Provides Insights into the Origins of Lignocellulose Decay Capabilities.</title>
        <authorList>
            <person name="Nagy L.G."/>
            <person name="Riley R."/>
            <person name="Tritt A."/>
            <person name="Adam C."/>
            <person name="Daum C."/>
            <person name="Floudas D."/>
            <person name="Sun H."/>
            <person name="Yadav J.S."/>
            <person name="Pangilinan J."/>
            <person name="Larsson K.H."/>
            <person name="Matsuura K."/>
            <person name="Barry K."/>
            <person name="Labutti K."/>
            <person name="Kuo R."/>
            <person name="Ohm R.A."/>
            <person name="Bhattacharya S.S."/>
            <person name="Shirouzu T."/>
            <person name="Yoshinaga Y."/>
            <person name="Martin F.M."/>
            <person name="Grigoriev I.V."/>
            <person name="Hibbett D.S."/>
        </authorList>
    </citation>
    <scope>NUCLEOTIDE SEQUENCE [LARGE SCALE GENOMIC DNA]</scope>
    <source>
        <strain evidence="1 2">93-53</strain>
    </source>
</reference>
<evidence type="ECO:0000313" key="2">
    <source>
        <dbReference type="Proteomes" id="UP000076871"/>
    </source>
</evidence>
<gene>
    <name evidence="1" type="ORF">LAESUDRAFT_749687</name>
</gene>
<organism evidence="1 2">
    <name type="scientific">Laetiporus sulphureus 93-53</name>
    <dbReference type="NCBI Taxonomy" id="1314785"/>
    <lineage>
        <taxon>Eukaryota</taxon>
        <taxon>Fungi</taxon>
        <taxon>Dikarya</taxon>
        <taxon>Basidiomycota</taxon>
        <taxon>Agaricomycotina</taxon>
        <taxon>Agaricomycetes</taxon>
        <taxon>Polyporales</taxon>
        <taxon>Laetiporus</taxon>
    </lineage>
</organism>
<evidence type="ECO:0000313" key="1">
    <source>
        <dbReference type="EMBL" id="KZT07067.1"/>
    </source>
</evidence>
<name>A0A165EHM0_9APHY</name>
<protein>
    <submittedName>
        <fullName evidence="1">Uncharacterized protein</fullName>
    </submittedName>
</protein>